<reference evidence="4 5" key="1">
    <citation type="submission" date="2018-08" db="EMBL/GenBank/DDBJ databases">
        <title>Aphanomyces genome sequencing and annotation.</title>
        <authorList>
            <person name="Minardi D."/>
            <person name="Oidtmann B."/>
            <person name="Van Der Giezen M."/>
            <person name="Studholme D.J."/>
        </authorList>
    </citation>
    <scope>NUCLEOTIDE SEQUENCE [LARGE SCALE GENOMIC DNA]</scope>
    <source>
        <strain evidence="4 5">NJM0002</strain>
    </source>
</reference>
<dbReference type="VEuPathDB" id="FungiDB:H310_12125"/>
<dbReference type="GO" id="GO:0003723">
    <property type="term" value="F:RNA binding"/>
    <property type="evidence" value="ECO:0007669"/>
    <property type="project" value="TreeGrafter"/>
</dbReference>
<dbReference type="GO" id="GO:0005049">
    <property type="term" value="F:nuclear export signal receptor activity"/>
    <property type="evidence" value="ECO:0007669"/>
    <property type="project" value="InterPro"/>
</dbReference>
<feature type="domain" description="Exportin-5 C-terminal" evidence="3">
    <location>
        <begin position="311"/>
        <end position="1080"/>
    </location>
</feature>
<organism evidence="4 5">
    <name type="scientific">Aphanomyces invadans</name>
    <dbReference type="NCBI Taxonomy" id="157072"/>
    <lineage>
        <taxon>Eukaryota</taxon>
        <taxon>Sar</taxon>
        <taxon>Stramenopiles</taxon>
        <taxon>Oomycota</taxon>
        <taxon>Saprolegniomycetes</taxon>
        <taxon>Saprolegniales</taxon>
        <taxon>Verrucalvaceae</taxon>
        <taxon>Aphanomyces</taxon>
    </lineage>
</organism>
<evidence type="ECO:0000313" key="4">
    <source>
        <dbReference type="EMBL" id="RHY26821.1"/>
    </source>
</evidence>
<dbReference type="SUPFAM" id="SSF48371">
    <property type="entry name" value="ARM repeat"/>
    <property type="match status" value="1"/>
</dbReference>
<comment type="caution">
    <text evidence="4">The sequence shown here is derived from an EMBL/GenBank/DDBJ whole genome shotgun (WGS) entry which is preliminary data.</text>
</comment>
<dbReference type="Gene3D" id="1.25.10.10">
    <property type="entry name" value="Leucine-rich Repeat Variant"/>
    <property type="match status" value="1"/>
</dbReference>
<dbReference type="AlphaFoldDB" id="A0A418APB2"/>
<dbReference type="Pfam" id="PF19273">
    <property type="entry name" value="Exportin-5"/>
    <property type="match status" value="1"/>
</dbReference>
<dbReference type="Pfam" id="PF08389">
    <property type="entry name" value="Xpo1"/>
    <property type="match status" value="1"/>
</dbReference>
<dbReference type="GO" id="GO:0006611">
    <property type="term" value="P:protein export from nucleus"/>
    <property type="evidence" value="ECO:0007669"/>
    <property type="project" value="InterPro"/>
</dbReference>
<proteinExistence type="predicted"/>
<evidence type="ECO:0000313" key="5">
    <source>
        <dbReference type="Proteomes" id="UP000285060"/>
    </source>
</evidence>
<dbReference type="GO" id="GO:0006405">
    <property type="term" value="P:RNA export from nucleus"/>
    <property type="evidence" value="ECO:0007669"/>
    <property type="project" value="TreeGrafter"/>
</dbReference>
<accession>A0A418APB2</accession>
<dbReference type="InterPro" id="IPR045478">
    <property type="entry name" value="Exportin-5_C"/>
</dbReference>
<dbReference type="Proteomes" id="UP000285060">
    <property type="component" value="Unassembled WGS sequence"/>
</dbReference>
<dbReference type="InterPro" id="IPR011989">
    <property type="entry name" value="ARM-like"/>
</dbReference>
<dbReference type="GO" id="GO:0005737">
    <property type="term" value="C:cytoplasm"/>
    <property type="evidence" value="ECO:0007669"/>
    <property type="project" value="TreeGrafter"/>
</dbReference>
<dbReference type="InterPro" id="IPR045065">
    <property type="entry name" value="XPO1/5"/>
</dbReference>
<dbReference type="InterPro" id="IPR016024">
    <property type="entry name" value="ARM-type_fold"/>
</dbReference>
<keyword evidence="5" id="KW-1185">Reference proteome</keyword>
<name>A0A418APB2_9STRA</name>
<evidence type="ECO:0000259" key="2">
    <source>
        <dbReference type="Pfam" id="PF08389"/>
    </source>
</evidence>
<sequence length="1198" mass="134665">MLSIVTLKYFTPVPSLQTISCAQSDRNAAYMYCETFQERLDCIQYAFYLLQDPSRPFHHRHFALHVVETWVRKHWKACSGTDDAVNYRANVLTIMASHLNADEPTFLKEKLVKVVSDIAKRSFPQRWPDMLDHLMQIWSVGPLQTELVMLIFRSIAEDCVSSTFNSTIPPTRRKDLLQGLNASFPALFPCVYRELEAQYTRLHQQGAHAAAVMLAGLQMMKEFLDWMPVTTPAAPDANFISVAGLLLHPNLDTPQLLSLQIAAAECLEEYFSRSFGKENMALLHQASLTCWSHMAAMSLSGPVDDNDTLLLHTHINRILVSWGSHQLDEFLADDTSLPTQFTVLQNYLGLLQTLFRHPSMLITESQVIVWLNVLKHQSFKKVAQFVDLNLLWTTCLDKYFKLNSPDRDDASPTSLLEFDDHDAYNAFYGNFRGRLYGILRLLVQKEPAVALTHLHDRLQYVLTAHAAGRDHLDDLGHCTDATTAHLYHEGKHINSSVFYRHMHVVDVKACFRSNSLCNCMSSLLDCLVKSLPDSVYETPALLRHLGQSVELLLAYQTTDPWLLFRHCLCLSSFSKYYMKQVDPPMYPRVFDRLFGLIVFCEPGESIHGTMRPTSTNVRRRALASLISICNTGPLHVLPYLPVLCTQVLALFPQVLDSESVLMYEMLVVVSNSMATFDERHAFIQEITAAPLAQWTSPEMTAVVSSEDALVKALEQNDATVIFGLLKVLTTLYGIAKRITSLASNQPTDKTAPLHHPFASVWPVLLPNLTALVRTLHGLSTPLARQTLEQTTTSARGILSMSLEEINQALLGKEQVDVVDSVLMKYARWAKNTRDICYHLLGCAFGHASVFATMDVPSLMQSSVLTNLVYLEHHHWKTFLSSVWLPFVKSCPPSLYESLLQPTVWHLLSHLADRLRKGYSKTAATDPLLPRFAGVNIQSTTIDTVAHAVFVEVVRYTVDFIEAMIDAKTVVDVESAHPKHVVVESDRILREFIVSSDGITRQLVQVLVGILGYSDTLSCRRATGLLDRLVSVLFAQPQYHTLFGKDVFTSALVVLLAHFHDVDDGLKWEVINLLRNIYCRLTLGLLPVEECKGIDPLHQPVKPDSDLCFAPRAILASLHGVQPHDIAALEASLRSHHSVKTQKNFVKEFLESPFLAYVDAPHTFKAIDDLPEALASHRRPVHPTTSDVDVSGLFGAHRE</sequence>
<dbReference type="InterPro" id="IPR013598">
    <property type="entry name" value="Exportin-1/Importin-b-like"/>
</dbReference>
<dbReference type="GO" id="GO:0005634">
    <property type="term" value="C:nucleus"/>
    <property type="evidence" value="ECO:0007669"/>
    <property type="project" value="TreeGrafter"/>
</dbReference>
<evidence type="ECO:0000259" key="3">
    <source>
        <dbReference type="Pfam" id="PF19273"/>
    </source>
</evidence>
<gene>
    <name evidence="4" type="ORF">DYB32_007253</name>
</gene>
<protein>
    <submittedName>
        <fullName evidence="4">Uncharacterized protein</fullName>
    </submittedName>
</protein>
<dbReference type="PANTHER" id="PTHR11223:SF3">
    <property type="entry name" value="EXPORTIN-5"/>
    <property type="match status" value="1"/>
</dbReference>
<evidence type="ECO:0000256" key="1">
    <source>
        <dbReference type="SAM" id="MobiDB-lite"/>
    </source>
</evidence>
<feature type="domain" description="Exportin-1/Importin-beta-like" evidence="2">
    <location>
        <begin position="104"/>
        <end position="267"/>
    </location>
</feature>
<dbReference type="EMBL" id="QUSY01000903">
    <property type="protein sequence ID" value="RHY26821.1"/>
    <property type="molecule type" value="Genomic_DNA"/>
</dbReference>
<feature type="region of interest" description="Disordered" evidence="1">
    <location>
        <begin position="1176"/>
        <end position="1198"/>
    </location>
</feature>
<dbReference type="GO" id="GO:0042565">
    <property type="term" value="C:RNA nuclear export complex"/>
    <property type="evidence" value="ECO:0007669"/>
    <property type="project" value="TreeGrafter"/>
</dbReference>
<dbReference type="PANTHER" id="PTHR11223">
    <property type="entry name" value="EXPORTIN 1/5"/>
    <property type="match status" value="1"/>
</dbReference>